<dbReference type="GO" id="GO:0071013">
    <property type="term" value="C:catalytic step 2 spliceosome"/>
    <property type="evidence" value="ECO:0007669"/>
    <property type="project" value="TreeGrafter"/>
</dbReference>
<dbReference type="EnsemblMetazoa" id="AFUN006966-RA">
    <property type="protein sequence ID" value="AFUN006966-PA"/>
    <property type="gene ID" value="AFUN006966"/>
</dbReference>
<organism evidence="5">
    <name type="scientific">Anopheles funestus</name>
    <name type="common">African malaria mosquito</name>
    <dbReference type="NCBI Taxonomy" id="62324"/>
    <lineage>
        <taxon>Eukaryota</taxon>
        <taxon>Metazoa</taxon>
        <taxon>Ecdysozoa</taxon>
        <taxon>Arthropoda</taxon>
        <taxon>Hexapoda</taxon>
        <taxon>Insecta</taxon>
        <taxon>Pterygota</taxon>
        <taxon>Neoptera</taxon>
        <taxon>Endopterygota</taxon>
        <taxon>Diptera</taxon>
        <taxon>Nematocera</taxon>
        <taxon>Culicoidea</taxon>
        <taxon>Culicidae</taxon>
        <taxon>Anophelinae</taxon>
        <taxon>Anopheles</taxon>
    </lineage>
</organism>
<dbReference type="InterPro" id="IPR035979">
    <property type="entry name" value="RBD_domain_sf"/>
</dbReference>
<protein>
    <recommendedName>
        <fullName evidence="4">RRM domain-containing protein</fullName>
    </recommendedName>
</protein>
<dbReference type="InterPro" id="IPR012677">
    <property type="entry name" value="Nucleotide-bd_a/b_plait_sf"/>
</dbReference>
<accession>A0A182RL48</accession>
<dbReference type="PANTHER" id="PTHR45880:SF1">
    <property type="entry name" value="RNA-BINDING MOTIF PROTEIN, X-LINKED 2"/>
    <property type="match status" value="1"/>
</dbReference>
<name>A0A182RL48_ANOFN</name>
<dbReference type="InterPro" id="IPR051847">
    <property type="entry name" value="RNA_proc/Spliceosome_comp"/>
</dbReference>
<evidence type="ECO:0000256" key="2">
    <source>
        <dbReference type="PROSITE-ProRule" id="PRU00176"/>
    </source>
</evidence>
<dbReference type="VEuPathDB" id="VectorBase:AFUN2_007606"/>
<dbReference type="FunFam" id="3.30.70.330:FF:000962">
    <property type="entry name" value="RBMX2 ortholog"/>
    <property type="match status" value="1"/>
</dbReference>
<evidence type="ECO:0000256" key="3">
    <source>
        <dbReference type="SAM" id="MobiDB-lite"/>
    </source>
</evidence>
<dbReference type="InterPro" id="IPR000504">
    <property type="entry name" value="RRM_dom"/>
</dbReference>
<dbReference type="AlphaFoldDB" id="A0A182RL48"/>
<sequence>MNPMTNMKNVLKLSDLDLKKGGGSSWHDQYKNSAWIFVGGLLYDLTEGDILSVFSQYGEIVNVNLVRDKATGKSKGFAFICYEDQRSTVLAVDNLNGIKLVGKTIRVDHVENYRPPKETDNTDTETRQLYMEGCAPEVVAKQQNPTQRHSPKPERSAGRSRQTDDRVKRERSEPSIKREKEKR</sequence>
<dbReference type="GO" id="GO:0003723">
    <property type="term" value="F:RNA binding"/>
    <property type="evidence" value="ECO:0007669"/>
    <property type="project" value="UniProtKB-UniRule"/>
</dbReference>
<dbReference type="GO" id="GO:0071011">
    <property type="term" value="C:precatalytic spliceosome"/>
    <property type="evidence" value="ECO:0007669"/>
    <property type="project" value="TreeGrafter"/>
</dbReference>
<keyword evidence="1 2" id="KW-0694">RNA-binding</keyword>
<proteinExistence type="predicted"/>
<dbReference type="Gene3D" id="3.30.70.330">
    <property type="match status" value="1"/>
</dbReference>
<feature type="domain" description="RRM" evidence="4">
    <location>
        <begin position="34"/>
        <end position="112"/>
    </location>
</feature>
<dbReference type="CDD" id="cd12411">
    <property type="entry name" value="RRM_ist3_like"/>
    <property type="match status" value="1"/>
</dbReference>
<feature type="region of interest" description="Disordered" evidence="3">
    <location>
        <begin position="133"/>
        <end position="183"/>
    </location>
</feature>
<dbReference type="SMART" id="SM00360">
    <property type="entry name" value="RRM"/>
    <property type="match status" value="1"/>
</dbReference>
<dbReference type="PANTHER" id="PTHR45880">
    <property type="entry name" value="RNA-BINDING MOTIF PROTEIN, X-LINKED 2"/>
    <property type="match status" value="1"/>
</dbReference>
<dbReference type="GO" id="GO:0000398">
    <property type="term" value="P:mRNA splicing, via spliceosome"/>
    <property type="evidence" value="ECO:0007669"/>
    <property type="project" value="InterPro"/>
</dbReference>
<reference evidence="5" key="1">
    <citation type="submission" date="2020-05" db="UniProtKB">
        <authorList>
            <consortium name="EnsemblMetazoa"/>
        </authorList>
    </citation>
    <scope>IDENTIFICATION</scope>
    <source>
        <strain evidence="5">FUMOZ</strain>
    </source>
</reference>
<dbReference type="InterPro" id="IPR045844">
    <property type="entry name" value="RRM_Ist3-like"/>
</dbReference>
<dbReference type="PROSITE" id="PS50102">
    <property type="entry name" value="RRM"/>
    <property type="match status" value="1"/>
</dbReference>
<dbReference type="STRING" id="62324.A0A182RL48"/>
<dbReference type="GO" id="GO:0005686">
    <property type="term" value="C:U2 snRNP"/>
    <property type="evidence" value="ECO:0007669"/>
    <property type="project" value="TreeGrafter"/>
</dbReference>
<evidence type="ECO:0000256" key="1">
    <source>
        <dbReference type="ARBA" id="ARBA00022884"/>
    </source>
</evidence>
<feature type="compositionally biased region" description="Basic and acidic residues" evidence="3">
    <location>
        <begin position="151"/>
        <end position="183"/>
    </location>
</feature>
<dbReference type="SUPFAM" id="SSF54928">
    <property type="entry name" value="RNA-binding domain, RBD"/>
    <property type="match status" value="1"/>
</dbReference>
<dbReference type="VEuPathDB" id="VectorBase:AFUN006966"/>
<dbReference type="Pfam" id="PF00076">
    <property type="entry name" value="RRM_1"/>
    <property type="match status" value="1"/>
</dbReference>
<evidence type="ECO:0000313" key="5">
    <source>
        <dbReference type="EnsemblMetazoa" id="AFUN006966-PA"/>
    </source>
</evidence>
<evidence type="ECO:0000259" key="4">
    <source>
        <dbReference type="PROSITE" id="PS50102"/>
    </source>
</evidence>